<sequence>MSFSLLTVLPRIKRQKPVRCKRLSGFGRHFLTACYVIDTPPLAFQTACNMGKSPDLKFVRGRNHVGQGRLSP</sequence>
<protein>
    <submittedName>
        <fullName evidence="1">Uncharacterized protein</fullName>
    </submittedName>
</protein>
<name>D4DQA5_NEIEG</name>
<accession>D4DQA5</accession>
<proteinExistence type="predicted"/>
<reference evidence="1 2" key="1">
    <citation type="submission" date="2010-02" db="EMBL/GenBank/DDBJ databases">
        <authorList>
            <person name="Weinstock G."/>
            <person name="Sodergren E."/>
            <person name="Clifton S."/>
            <person name="Fulton L."/>
            <person name="Fulton B."/>
            <person name="Courtney L."/>
            <person name="Fronick C."/>
            <person name="Harrison M."/>
            <person name="Strong C."/>
            <person name="Farmer C."/>
            <person name="Delahaunty K."/>
            <person name="Markovic C."/>
            <person name="Hall O."/>
            <person name="Minx P."/>
            <person name="Tomlinson C."/>
            <person name="Mitreva M."/>
            <person name="Nelson J."/>
            <person name="Hou S."/>
            <person name="Wollam A."/>
            <person name="Pepin K.H."/>
            <person name="Johnson M."/>
            <person name="Bhonagiri V."/>
            <person name="Zhang X."/>
            <person name="Suruliraj S."/>
            <person name="Warren W."/>
            <person name="Chinwalla A."/>
            <person name="Mardis E.R."/>
            <person name="Wilson R.K."/>
        </authorList>
    </citation>
    <scope>NUCLEOTIDE SEQUENCE [LARGE SCALE GENOMIC DNA]</scope>
    <source>
        <strain evidence="1 2">ATCC 29315</strain>
    </source>
</reference>
<dbReference type="Proteomes" id="UP000005536">
    <property type="component" value="Unassembled WGS sequence"/>
</dbReference>
<organism evidence="1 2">
    <name type="scientific">Neisseria elongata subsp. glycolytica ATCC 29315</name>
    <dbReference type="NCBI Taxonomy" id="546263"/>
    <lineage>
        <taxon>Bacteria</taxon>
        <taxon>Pseudomonadati</taxon>
        <taxon>Pseudomonadota</taxon>
        <taxon>Betaproteobacteria</taxon>
        <taxon>Neisseriales</taxon>
        <taxon>Neisseriaceae</taxon>
        <taxon>Neisseria</taxon>
    </lineage>
</organism>
<dbReference type="AlphaFoldDB" id="D4DQA5"/>
<evidence type="ECO:0000313" key="1">
    <source>
        <dbReference type="EMBL" id="EFE49988.1"/>
    </source>
</evidence>
<gene>
    <name evidence="1" type="ORF">NEIELOOT_01242</name>
</gene>
<dbReference type="EMBL" id="ADBF01000030">
    <property type="protein sequence ID" value="EFE49988.1"/>
    <property type="molecule type" value="Genomic_DNA"/>
</dbReference>
<evidence type="ECO:0000313" key="2">
    <source>
        <dbReference type="Proteomes" id="UP000005536"/>
    </source>
</evidence>
<comment type="caution">
    <text evidence="1">The sequence shown here is derived from an EMBL/GenBank/DDBJ whole genome shotgun (WGS) entry which is preliminary data.</text>
</comment>